<dbReference type="InterPro" id="IPR013656">
    <property type="entry name" value="PAS_4"/>
</dbReference>
<feature type="modified residue" description="4-aspartylphosphate" evidence="6">
    <location>
        <position position="477"/>
    </location>
</feature>
<dbReference type="PROSITE" id="PS50109">
    <property type="entry name" value="HIS_KIN"/>
    <property type="match status" value="1"/>
</dbReference>
<dbReference type="GO" id="GO:0009927">
    <property type="term" value="F:histidine phosphotransfer kinase activity"/>
    <property type="evidence" value="ECO:0007669"/>
    <property type="project" value="TreeGrafter"/>
</dbReference>
<feature type="domain" description="Response regulatory" evidence="10">
    <location>
        <begin position="428"/>
        <end position="542"/>
    </location>
</feature>
<dbReference type="InterPro" id="IPR003594">
    <property type="entry name" value="HATPase_dom"/>
</dbReference>
<evidence type="ECO:0000256" key="5">
    <source>
        <dbReference type="ARBA" id="ARBA00022777"/>
    </source>
</evidence>
<dbReference type="CDD" id="cd00082">
    <property type="entry name" value="HisKA"/>
    <property type="match status" value="1"/>
</dbReference>
<dbReference type="InterPro" id="IPR003661">
    <property type="entry name" value="HisK_dim/P_dom"/>
</dbReference>
<sequence length="627" mass="68890">MAGGRRRGGKSSSVVATSSARFAEGKLTCATASRVVDIISQPLAILNDQLHVVFSNLAFCHAFAISRDEIIGRLLTTIGDHCLDVAGVRDFLSMIQAHGTVVEDCEIEVEIPALGSRVLLLSGQQIHNEPTTPREILVMIDDVTERRRAEMALIAAKWQSDRANLGKSRILSATSHDLRQPLHTLNLMRAVLAKKIKDEEGLKLITQLNKTSDVMLGMLNALLEINQLEAGVIEPHEVEFPINDLLERLRTEFTYHAQERGLRWHVVPCRLSVWSDPHLLELMLRNLLSNAVKYTERGKILLGCRRRGDRLRIEVWDTGIGIPEGQLQAIFTEFHQTGNPAHDGILGFGLGLPIVQRLGHLLGHSVDVHSRLGKGSVFAIEAPLGERQQEAPGTRHRWGATQDAAHEAKVRTASPSRGAPKDNASQPTIFVVDDEGALREAMRELLQDEGWAVEAYPSGMAFLEAYRPGKEGCLVVDARMPGMSGLELLERLRIRGGGPPAIMITGHADVRLAVRAMRAGAMAFLEKPIQYDDLVVNIERALELTRNSTALASLRETAAKRMAGLTSRERQVVEMVVEGNPNKQIAYVLGISQRTVETHRATAMRKVGAKTLSELIHLTIAGSPQGT</sequence>
<evidence type="ECO:0000256" key="2">
    <source>
        <dbReference type="ARBA" id="ARBA00012438"/>
    </source>
</evidence>
<gene>
    <name evidence="11" type="ORF">FHP25_24290</name>
</gene>
<keyword evidence="4" id="KW-0808">Transferase</keyword>
<dbReference type="Gene3D" id="1.10.287.130">
    <property type="match status" value="1"/>
</dbReference>
<evidence type="ECO:0000259" key="9">
    <source>
        <dbReference type="PROSITE" id="PS50109"/>
    </source>
</evidence>
<dbReference type="SUPFAM" id="SSF47384">
    <property type="entry name" value="Homodimeric domain of signal transducing histidine kinase"/>
    <property type="match status" value="1"/>
</dbReference>
<name>A0A5C8PHJ8_9HYPH</name>
<feature type="region of interest" description="Disordered" evidence="7">
    <location>
        <begin position="388"/>
        <end position="425"/>
    </location>
</feature>
<dbReference type="SUPFAM" id="SSF55874">
    <property type="entry name" value="ATPase domain of HSP90 chaperone/DNA topoisomerase II/histidine kinase"/>
    <property type="match status" value="1"/>
</dbReference>
<evidence type="ECO:0000313" key="12">
    <source>
        <dbReference type="Proteomes" id="UP000321638"/>
    </source>
</evidence>
<dbReference type="PANTHER" id="PTHR43047">
    <property type="entry name" value="TWO-COMPONENT HISTIDINE PROTEIN KINASE"/>
    <property type="match status" value="1"/>
</dbReference>
<evidence type="ECO:0000259" key="10">
    <source>
        <dbReference type="PROSITE" id="PS50110"/>
    </source>
</evidence>
<evidence type="ECO:0000256" key="1">
    <source>
        <dbReference type="ARBA" id="ARBA00000085"/>
    </source>
</evidence>
<dbReference type="CDD" id="cd00130">
    <property type="entry name" value="PAS"/>
    <property type="match status" value="1"/>
</dbReference>
<evidence type="ECO:0000256" key="7">
    <source>
        <dbReference type="SAM" id="MobiDB-lite"/>
    </source>
</evidence>
<dbReference type="InterPro" id="IPR000014">
    <property type="entry name" value="PAS"/>
</dbReference>
<dbReference type="EMBL" id="VDUZ01000031">
    <property type="protein sequence ID" value="TXL72676.1"/>
    <property type="molecule type" value="Genomic_DNA"/>
</dbReference>
<dbReference type="Pfam" id="PF00196">
    <property type="entry name" value="GerE"/>
    <property type="match status" value="1"/>
</dbReference>
<dbReference type="InterPro" id="IPR011006">
    <property type="entry name" value="CheY-like_superfamily"/>
</dbReference>
<dbReference type="Gene3D" id="3.30.565.10">
    <property type="entry name" value="Histidine kinase-like ATPase, C-terminal domain"/>
    <property type="match status" value="1"/>
</dbReference>
<dbReference type="InterPro" id="IPR036890">
    <property type="entry name" value="HATPase_C_sf"/>
</dbReference>
<dbReference type="OrthoDB" id="5287260at2"/>
<dbReference type="SMART" id="SM00421">
    <property type="entry name" value="HTH_LUXR"/>
    <property type="match status" value="1"/>
</dbReference>
<protein>
    <recommendedName>
        <fullName evidence="2">histidine kinase</fullName>
        <ecNumber evidence="2">2.7.13.3</ecNumber>
    </recommendedName>
</protein>
<dbReference type="InterPro" id="IPR004358">
    <property type="entry name" value="Sig_transdc_His_kin-like_C"/>
</dbReference>
<dbReference type="InterPro" id="IPR036388">
    <property type="entry name" value="WH-like_DNA-bd_sf"/>
</dbReference>
<evidence type="ECO:0000256" key="3">
    <source>
        <dbReference type="ARBA" id="ARBA00022553"/>
    </source>
</evidence>
<dbReference type="SUPFAM" id="SSF52172">
    <property type="entry name" value="CheY-like"/>
    <property type="match status" value="1"/>
</dbReference>
<dbReference type="Pfam" id="PF00512">
    <property type="entry name" value="HisKA"/>
    <property type="match status" value="1"/>
</dbReference>
<feature type="domain" description="HTH luxR-type" evidence="8">
    <location>
        <begin position="558"/>
        <end position="623"/>
    </location>
</feature>
<evidence type="ECO:0000313" key="11">
    <source>
        <dbReference type="EMBL" id="TXL72676.1"/>
    </source>
</evidence>
<dbReference type="AlphaFoldDB" id="A0A5C8PHJ8"/>
<dbReference type="PROSITE" id="PS50110">
    <property type="entry name" value="RESPONSE_REGULATORY"/>
    <property type="match status" value="1"/>
</dbReference>
<dbReference type="PRINTS" id="PR00344">
    <property type="entry name" value="BCTRLSENSOR"/>
</dbReference>
<dbReference type="Pfam" id="PF00072">
    <property type="entry name" value="Response_reg"/>
    <property type="match status" value="1"/>
</dbReference>
<dbReference type="GO" id="GO:0005886">
    <property type="term" value="C:plasma membrane"/>
    <property type="evidence" value="ECO:0007669"/>
    <property type="project" value="TreeGrafter"/>
</dbReference>
<dbReference type="FunFam" id="3.30.565.10:FF:000049">
    <property type="entry name" value="Two-component sensor histidine kinase"/>
    <property type="match status" value="1"/>
</dbReference>
<evidence type="ECO:0000256" key="4">
    <source>
        <dbReference type="ARBA" id="ARBA00022679"/>
    </source>
</evidence>
<proteinExistence type="predicted"/>
<dbReference type="PANTHER" id="PTHR43047:SF9">
    <property type="entry name" value="HISTIDINE KINASE"/>
    <property type="match status" value="1"/>
</dbReference>
<dbReference type="SMART" id="SM00387">
    <property type="entry name" value="HATPase_c"/>
    <property type="match status" value="1"/>
</dbReference>
<keyword evidence="5" id="KW-0418">Kinase</keyword>
<dbReference type="Proteomes" id="UP000321638">
    <property type="component" value="Unassembled WGS sequence"/>
</dbReference>
<dbReference type="CDD" id="cd06170">
    <property type="entry name" value="LuxR_C_like"/>
    <property type="match status" value="1"/>
</dbReference>
<dbReference type="Gene3D" id="1.10.10.10">
    <property type="entry name" value="Winged helix-like DNA-binding domain superfamily/Winged helix DNA-binding domain"/>
    <property type="match status" value="1"/>
</dbReference>
<comment type="caution">
    <text evidence="11">The sequence shown here is derived from an EMBL/GenBank/DDBJ whole genome shotgun (WGS) entry which is preliminary data.</text>
</comment>
<dbReference type="Pfam" id="PF02518">
    <property type="entry name" value="HATPase_c"/>
    <property type="match status" value="1"/>
</dbReference>
<dbReference type="SMART" id="SM00448">
    <property type="entry name" value="REC"/>
    <property type="match status" value="1"/>
</dbReference>
<accession>A0A5C8PHJ8</accession>
<dbReference type="InterPro" id="IPR005467">
    <property type="entry name" value="His_kinase_dom"/>
</dbReference>
<comment type="catalytic activity">
    <reaction evidence="1">
        <text>ATP + protein L-histidine = ADP + protein N-phospho-L-histidine.</text>
        <dbReference type="EC" id="2.7.13.3"/>
    </reaction>
</comment>
<keyword evidence="12" id="KW-1185">Reference proteome</keyword>
<dbReference type="SMART" id="SM00388">
    <property type="entry name" value="HisKA"/>
    <property type="match status" value="1"/>
</dbReference>
<dbReference type="PROSITE" id="PS50043">
    <property type="entry name" value="HTH_LUXR_2"/>
    <property type="match status" value="1"/>
</dbReference>
<evidence type="ECO:0000256" key="6">
    <source>
        <dbReference type="PROSITE-ProRule" id="PRU00169"/>
    </source>
</evidence>
<dbReference type="SUPFAM" id="SSF55785">
    <property type="entry name" value="PYP-like sensor domain (PAS domain)"/>
    <property type="match status" value="1"/>
</dbReference>
<organism evidence="11 12">
    <name type="scientific">Vineibacter terrae</name>
    <dbReference type="NCBI Taxonomy" id="2586908"/>
    <lineage>
        <taxon>Bacteria</taxon>
        <taxon>Pseudomonadati</taxon>
        <taxon>Pseudomonadota</taxon>
        <taxon>Alphaproteobacteria</taxon>
        <taxon>Hyphomicrobiales</taxon>
        <taxon>Vineibacter</taxon>
    </lineage>
</organism>
<reference evidence="11 12" key="1">
    <citation type="submission" date="2019-06" db="EMBL/GenBank/DDBJ databases">
        <title>New taxonomy in bacterial strain CC-CFT640, isolated from vineyard.</title>
        <authorList>
            <person name="Lin S.-Y."/>
            <person name="Tsai C.-F."/>
            <person name="Young C.-C."/>
        </authorList>
    </citation>
    <scope>NUCLEOTIDE SEQUENCE [LARGE SCALE GENOMIC DNA]</scope>
    <source>
        <strain evidence="11 12">CC-CFT640</strain>
    </source>
</reference>
<dbReference type="Gene3D" id="3.30.450.20">
    <property type="entry name" value="PAS domain"/>
    <property type="match status" value="1"/>
</dbReference>
<dbReference type="EC" id="2.7.13.3" evidence="2"/>
<dbReference type="InterPro" id="IPR036097">
    <property type="entry name" value="HisK_dim/P_sf"/>
</dbReference>
<dbReference type="GO" id="GO:0006355">
    <property type="term" value="P:regulation of DNA-templated transcription"/>
    <property type="evidence" value="ECO:0007669"/>
    <property type="project" value="InterPro"/>
</dbReference>
<dbReference type="PRINTS" id="PR00038">
    <property type="entry name" value="HTHLUXR"/>
</dbReference>
<evidence type="ECO:0000259" key="8">
    <source>
        <dbReference type="PROSITE" id="PS50043"/>
    </source>
</evidence>
<feature type="domain" description="Histidine kinase" evidence="9">
    <location>
        <begin position="173"/>
        <end position="386"/>
    </location>
</feature>
<dbReference type="InterPro" id="IPR000792">
    <property type="entry name" value="Tscrpt_reg_LuxR_C"/>
</dbReference>
<dbReference type="InterPro" id="IPR035965">
    <property type="entry name" value="PAS-like_dom_sf"/>
</dbReference>
<dbReference type="Pfam" id="PF08448">
    <property type="entry name" value="PAS_4"/>
    <property type="match status" value="1"/>
</dbReference>
<dbReference type="Gene3D" id="3.40.50.2300">
    <property type="match status" value="1"/>
</dbReference>
<keyword evidence="3 6" id="KW-0597">Phosphoprotein</keyword>
<dbReference type="InterPro" id="IPR001789">
    <property type="entry name" value="Sig_transdc_resp-reg_receiver"/>
</dbReference>
<dbReference type="GO" id="GO:0000155">
    <property type="term" value="F:phosphorelay sensor kinase activity"/>
    <property type="evidence" value="ECO:0007669"/>
    <property type="project" value="InterPro"/>
</dbReference>